<evidence type="ECO:0000313" key="1">
    <source>
        <dbReference type="EMBL" id="KAG0420976.1"/>
    </source>
</evidence>
<keyword evidence="2" id="KW-1185">Reference proteome</keyword>
<sequence>VKLEKVLGLTVTSSAALDCDPLTGLVAYPAGCALVLYNTRKNKQQHILSPSKKTIACLAFSWDGKYLATGECGHQPHLRVWDVQERTQVAEFLGHKYGINCVAFSPNLKYVVSVGTHHDMVVNVWDWRNNVKVASNKVSAKVKAVSFSCSGNYFVTVGNRHVKFWYLEYSRTTKYKLEPVPLMGRSAILGDQRNNYFCGVACGKGDSVDSTYAITKSGLLCEFNSRRLLDKWVELRTTCANCISVGRDCIFVGCADGVVRCFDPVSLRFLATLPRPHHLGLDIAKSTHPSALSAHPPGAKYPHTTAVTFDEINRRVTCVYNDHSLFVWDVADLKRIGKSHSYLFHSACIWGVETYPLLPDDSEALLPSGTFLTCSSDDTIRIWNLDPHATFNTRFQRNIYCSELLGVLYMDPDLAYISDVDFQGGSNDKVDTTYDGKNGVRCLRVSPDGRHLASGDRSGNIRIYNVDGLREVCKIEAHDSEVLCLEYSRENSTAPVGGDNVNNNVNNKTGLNNGSQGTGRLLASGSRDRFVHVFDVEREYQFQQTLDDHSSSITAVRFVQGPGSQLQMISCGADKSIIFRKAQLQGSQLTFTRKHHVVGKTTLYDMEVDGPQEYVLAACQDRNVRVYSVASGKNTRCFRGAQGEDGTLIKVVLDSTGTYLATSCTDKSLYVYEYGSGECVASMFGHSELVTGLKFTEDGRHLISVSGDGCIFMWRLPENVTQAIVSRRTGVPLPTSWQEARKSAIAVTKPLPAADKEEVESALPSALASRADAKEDHGERSPEYKFSMGPLPMWAKRQMMEMNNNGPPNSSAANQNGQPPVPQPRGRWAQRIDAARSIFEGGDRTSSLTASVNGKGDSPTKREAGNADDDFEVCPKSLQEIEQPSLSLHKLPSGRVTQRGAGDRNRCPTDSSSAASSTRMEDGDAEDEHSDTEGSEMVFYPHSEEGSEGGDAAFQVRATTEVDLKEARRRLHRVRPDRPDRPTRDPPSLYSSVTDFASELNSDEEDSSTAAEGEPGVPRPLGGSMCVSTDNLDKLGQREKFMKSNYESLDHSGMESGLESTLTPVSALRSSISAKYLHSRGSTPAAGLSSPAWANKTSGSKSDQEISNQNRSKRREELTQALNQARQKLNALGWRSNLSTSKSIGDLHSLKDGDSFERSFSELKSRDDSIRRTSSMTDISFSSRRRLLPTFPNSPGGSGTGAEPSAGLWAQAKPQAPPAPSSPLHHSPAPVTSTPARLGVPLRPSSSSNMSRSASMGSLHFPDQYSPGSGHPAPSPLARAPSAQLLTSRGSSTLAKVRSTSALGRYPPVGQLPLLAQNSDDSSSSDVDQVEPSRARVSLSRSFASKDRSPGESSFLRSRNTPHEGPRAMVEPMVLHNGGRGAPQQDSEASRGFSGGAPQQQALPGNPLHVPLTRDLCDRVADELAKVTRYAIQIFQRVTMDMELSPADKSAMTNTLAQGVVQAQQNLRPAAPPMPAWGGSGPASVPPPLPTAPPPSLGDVGSPGAAVPAVFQRYPAAGRFVNNGAAAAALQVPSPADVFQQQMHPLGRKGDQMSQSSSDLNALLQQYSEQLMKMVKEQINQAKTTDKSDGQ</sequence>
<name>A0AC60PJA5_IXOPE</name>
<dbReference type="Proteomes" id="UP000805193">
    <property type="component" value="Unassembled WGS sequence"/>
</dbReference>
<organism evidence="1 2">
    <name type="scientific">Ixodes persulcatus</name>
    <name type="common">Taiga tick</name>
    <dbReference type="NCBI Taxonomy" id="34615"/>
    <lineage>
        <taxon>Eukaryota</taxon>
        <taxon>Metazoa</taxon>
        <taxon>Ecdysozoa</taxon>
        <taxon>Arthropoda</taxon>
        <taxon>Chelicerata</taxon>
        <taxon>Arachnida</taxon>
        <taxon>Acari</taxon>
        <taxon>Parasitiformes</taxon>
        <taxon>Ixodida</taxon>
        <taxon>Ixodoidea</taxon>
        <taxon>Ixodidae</taxon>
        <taxon>Ixodinae</taxon>
        <taxon>Ixodes</taxon>
    </lineage>
</organism>
<feature type="non-terminal residue" evidence="1">
    <location>
        <position position="1"/>
    </location>
</feature>
<protein>
    <submittedName>
        <fullName evidence="1">Uncharacterized protein</fullName>
    </submittedName>
</protein>
<gene>
    <name evidence="1" type="ORF">HPB47_003118</name>
</gene>
<dbReference type="EMBL" id="JABSTQ010010446">
    <property type="protein sequence ID" value="KAG0420976.1"/>
    <property type="molecule type" value="Genomic_DNA"/>
</dbReference>
<proteinExistence type="predicted"/>
<accession>A0AC60PJA5</accession>
<evidence type="ECO:0000313" key="2">
    <source>
        <dbReference type="Proteomes" id="UP000805193"/>
    </source>
</evidence>
<comment type="caution">
    <text evidence="1">The sequence shown here is derived from an EMBL/GenBank/DDBJ whole genome shotgun (WGS) entry which is preliminary data.</text>
</comment>
<reference evidence="1 2" key="1">
    <citation type="journal article" date="2020" name="Cell">
        <title>Large-Scale Comparative Analyses of Tick Genomes Elucidate Their Genetic Diversity and Vector Capacities.</title>
        <authorList>
            <consortium name="Tick Genome and Microbiome Consortium (TIGMIC)"/>
            <person name="Jia N."/>
            <person name="Wang J."/>
            <person name="Shi W."/>
            <person name="Du L."/>
            <person name="Sun Y."/>
            <person name="Zhan W."/>
            <person name="Jiang J.F."/>
            <person name="Wang Q."/>
            <person name="Zhang B."/>
            <person name="Ji P."/>
            <person name="Bell-Sakyi L."/>
            <person name="Cui X.M."/>
            <person name="Yuan T.T."/>
            <person name="Jiang B.G."/>
            <person name="Yang W.F."/>
            <person name="Lam T.T."/>
            <person name="Chang Q.C."/>
            <person name="Ding S.J."/>
            <person name="Wang X.J."/>
            <person name="Zhu J.G."/>
            <person name="Ruan X.D."/>
            <person name="Zhao L."/>
            <person name="Wei J.T."/>
            <person name="Ye R.Z."/>
            <person name="Que T.C."/>
            <person name="Du C.H."/>
            <person name="Zhou Y.H."/>
            <person name="Cheng J.X."/>
            <person name="Dai P.F."/>
            <person name="Guo W.B."/>
            <person name="Han X.H."/>
            <person name="Huang E.J."/>
            <person name="Li L.F."/>
            <person name="Wei W."/>
            <person name="Gao Y.C."/>
            <person name="Liu J.Z."/>
            <person name="Shao H.Z."/>
            <person name="Wang X."/>
            <person name="Wang C.C."/>
            <person name="Yang T.C."/>
            <person name="Huo Q.B."/>
            <person name="Li W."/>
            <person name="Chen H.Y."/>
            <person name="Chen S.E."/>
            <person name="Zhou L.G."/>
            <person name="Ni X.B."/>
            <person name="Tian J.H."/>
            <person name="Sheng Y."/>
            <person name="Liu T."/>
            <person name="Pan Y.S."/>
            <person name="Xia L.Y."/>
            <person name="Li J."/>
            <person name="Zhao F."/>
            <person name="Cao W.C."/>
        </authorList>
    </citation>
    <scope>NUCLEOTIDE SEQUENCE [LARGE SCALE GENOMIC DNA]</scope>
    <source>
        <strain evidence="1">Iper-2018</strain>
    </source>
</reference>